<comment type="caution">
    <text evidence="2">The sequence shown here is derived from an EMBL/GenBank/DDBJ whole genome shotgun (WGS) entry which is preliminary data.</text>
</comment>
<name>A0A0F9N9Z8_9ZZZZ</name>
<evidence type="ECO:0000259" key="1">
    <source>
        <dbReference type="Pfam" id="PF22205"/>
    </source>
</evidence>
<evidence type="ECO:0000313" key="2">
    <source>
        <dbReference type="EMBL" id="KKM85560.1"/>
    </source>
</evidence>
<dbReference type="AlphaFoldDB" id="A0A0F9N9Z8"/>
<dbReference type="EMBL" id="LAZR01007389">
    <property type="protein sequence ID" value="KKM85560.1"/>
    <property type="molecule type" value="Genomic_DNA"/>
</dbReference>
<dbReference type="Pfam" id="PF09670">
    <property type="entry name" value="Cas_Cas02710"/>
    <property type="match status" value="1"/>
</dbReference>
<reference evidence="2" key="1">
    <citation type="journal article" date="2015" name="Nature">
        <title>Complex archaea that bridge the gap between prokaryotes and eukaryotes.</title>
        <authorList>
            <person name="Spang A."/>
            <person name="Saw J.H."/>
            <person name="Jorgensen S.L."/>
            <person name="Zaremba-Niedzwiedzka K."/>
            <person name="Martijn J."/>
            <person name="Lind A.E."/>
            <person name="van Eijk R."/>
            <person name="Schleper C."/>
            <person name="Guy L."/>
            <person name="Ettema T.J."/>
        </authorList>
    </citation>
    <scope>NUCLEOTIDE SEQUENCE</scope>
</reference>
<proteinExistence type="predicted"/>
<gene>
    <name evidence="2" type="ORF">LCGC14_1287780</name>
</gene>
<accession>A0A0F9N9Z8</accession>
<dbReference type="Gene3D" id="3.40.50.10770">
    <property type="entry name" value="Hypothetical protein VC1899 like domain (Restriction endonuclease-like)"/>
    <property type="match status" value="1"/>
</dbReference>
<dbReference type="Pfam" id="PF22205">
    <property type="entry name" value="Csm6_6H"/>
    <property type="match status" value="1"/>
</dbReference>
<feature type="domain" description="Csm6 6H" evidence="1">
    <location>
        <begin position="152"/>
        <end position="250"/>
    </location>
</feature>
<organism evidence="2">
    <name type="scientific">marine sediment metagenome</name>
    <dbReference type="NCBI Taxonomy" id="412755"/>
    <lineage>
        <taxon>unclassified sequences</taxon>
        <taxon>metagenomes</taxon>
        <taxon>ecological metagenomes</taxon>
    </lineage>
</organism>
<dbReference type="InterPro" id="IPR054008">
    <property type="entry name" value="Csm6_6H"/>
</dbReference>
<dbReference type="NCBIfam" id="TIGR02710">
    <property type="entry name" value="TIGR02710 family CRISPR-associated CARF protein"/>
    <property type="match status" value="1"/>
</dbReference>
<sequence length="415" mass="47807">MQTHFKPKIMVMTLGGSPEPIRKSIEKYRPGQIIFFASHDSVSLSSEIFKELDFKPNVKYEITENPNLMFECYKKARSCMDRLREANVSPQEVMIDYTGGTKVMTAALILAAAGNSYRFNYVGGSVRNKNGVGTVMDGHEELFAEMSPWSIFAEEERRQVVTLFNNRRFSAAIEISDNACEKELPVQIKSYFDFIRPLAMGFLKWDQFEHKNGLKHLNKGVEKLSEYLLFYPKSNLDNFSDQTKQCIAFLKKVLFHTKGVRNFHRILIDDLLNNARRKIANKRFDDAAARIYRALELYGQILFENVAGCTNDKVDPAVVPTELRAEFEKKYKSLHSRNLKLPLTATFKYLEVMGQEPGKRFFQREKEIKNIQINRNASILAHGINPVTEKGVKSIFKTIRDFVEADCFFDFPKLP</sequence>
<dbReference type="CDD" id="cd09747">
    <property type="entry name" value="Csx1_III-U"/>
    <property type="match status" value="1"/>
</dbReference>
<dbReference type="InterPro" id="IPR014082">
    <property type="entry name" value="CRISPR-assoc_prot_Cas02710"/>
</dbReference>
<protein>
    <recommendedName>
        <fullName evidence="1">Csm6 6H domain-containing protein</fullName>
    </recommendedName>
</protein>